<gene>
    <name evidence="2" type="primary">LOC142173299</name>
</gene>
<dbReference type="Proteomes" id="UP000790787">
    <property type="component" value="Chromosome 19"/>
</dbReference>
<reference evidence="2" key="2">
    <citation type="submission" date="2025-08" db="UniProtKB">
        <authorList>
            <consortium name="RefSeq"/>
        </authorList>
    </citation>
    <scope>IDENTIFICATION</scope>
    <source>
        <tissue evidence="2">Leaf</tissue>
    </source>
</reference>
<proteinExistence type="predicted"/>
<evidence type="ECO:0000313" key="2">
    <source>
        <dbReference type="RefSeq" id="XP_075094705.1"/>
    </source>
</evidence>
<protein>
    <submittedName>
        <fullName evidence="2">Uncharacterized protein LOC142173299</fullName>
    </submittedName>
</protein>
<sequence length="174" mass="20340">MEHLVIFRSSVARTQIDYLLCRRSDKGLYTDCKVIPSENFMTLHRLLVIDFEITRKKRKRVVYEQPRIMWGALTEDKAQELGVKLLTVRAWRSNGDASLMWTTMAQCIKKTTREVLGVLKGYNGGRNGDWCWNGEVQRKANTKKVVYLKLVESIDEEEKSRIESDIIWLGRRQS</sequence>
<reference evidence="1" key="1">
    <citation type="journal article" date="2014" name="Nat. Commun.">
        <title>The tobacco genome sequence and its comparison with those of tomato and potato.</title>
        <authorList>
            <person name="Sierro N."/>
            <person name="Battey J.N."/>
            <person name="Ouadi S."/>
            <person name="Bakaher N."/>
            <person name="Bovet L."/>
            <person name="Willig A."/>
            <person name="Goepfert S."/>
            <person name="Peitsch M.C."/>
            <person name="Ivanov N.V."/>
        </authorList>
    </citation>
    <scope>NUCLEOTIDE SEQUENCE [LARGE SCALE GENOMIC DNA]</scope>
</reference>
<evidence type="ECO:0000313" key="1">
    <source>
        <dbReference type="Proteomes" id="UP000790787"/>
    </source>
</evidence>
<name>A0AC58TBW3_TOBAC</name>
<dbReference type="RefSeq" id="XP_075094705.1">
    <property type="nucleotide sequence ID" value="XM_075238604.1"/>
</dbReference>
<keyword evidence="1" id="KW-1185">Reference proteome</keyword>
<accession>A0AC58TBW3</accession>
<organism evidence="1 2">
    <name type="scientific">Nicotiana tabacum</name>
    <name type="common">Common tobacco</name>
    <dbReference type="NCBI Taxonomy" id="4097"/>
    <lineage>
        <taxon>Eukaryota</taxon>
        <taxon>Viridiplantae</taxon>
        <taxon>Streptophyta</taxon>
        <taxon>Embryophyta</taxon>
        <taxon>Tracheophyta</taxon>
        <taxon>Spermatophyta</taxon>
        <taxon>Magnoliopsida</taxon>
        <taxon>eudicotyledons</taxon>
        <taxon>Gunneridae</taxon>
        <taxon>Pentapetalae</taxon>
        <taxon>asterids</taxon>
        <taxon>lamiids</taxon>
        <taxon>Solanales</taxon>
        <taxon>Solanaceae</taxon>
        <taxon>Nicotianoideae</taxon>
        <taxon>Nicotianeae</taxon>
        <taxon>Nicotiana</taxon>
    </lineage>
</organism>